<dbReference type="Proteomes" id="UP000507245">
    <property type="component" value="Unassembled WGS sequence"/>
</dbReference>
<proteinExistence type="predicted"/>
<dbReference type="EMBL" id="CAEKKB010000008">
    <property type="protein sequence ID" value="CAB4321022.1"/>
    <property type="molecule type" value="Genomic_DNA"/>
</dbReference>
<accession>A0A6J5Y905</accession>
<dbReference type="OrthoDB" id="3055998at2759"/>
<evidence type="ECO:0000313" key="1">
    <source>
        <dbReference type="EMBL" id="CAB4321022.1"/>
    </source>
</evidence>
<sequence>MTSVRLRCNIKCVHPAKANGPVLGEILRVGFYHPAVEEIIMFVGPLAAGFNVTTLADKNLKNTPAGDVVDKLLDE</sequence>
<keyword evidence="2" id="KW-1185">Reference proteome</keyword>
<reference evidence="2" key="1">
    <citation type="journal article" date="2020" name="Genome Biol.">
        <title>Gamete binning: chromosome-level and haplotype-resolved genome assembly enabled by high-throughput single-cell sequencing of gamete genomes.</title>
        <authorList>
            <person name="Campoy J.A."/>
            <person name="Sun H."/>
            <person name="Goel M."/>
            <person name="Jiao W.-B."/>
            <person name="Folz-Donahue K."/>
            <person name="Wang N."/>
            <person name="Rubio M."/>
            <person name="Liu C."/>
            <person name="Kukat C."/>
            <person name="Ruiz D."/>
            <person name="Huettel B."/>
            <person name="Schneeberger K."/>
        </authorList>
    </citation>
    <scope>NUCLEOTIDE SEQUENCE [LARGE SCALE GENOMIC DNA]</scope>
    <source>
        <strain evidence="2">cv. Rojo Pasion</strain>
    </source>
</reference>
<protein>
    <submittedName>
        <fullName evidence="1">Uncharacterized protein</fullName>
    </submittedName>
</protein>
<evidence type="ECO:0000313" key="2">
    <source>
        <dbReference type="Proteomes" id="UP000507245"/>
    </source>
</evidence>
<gene>
    <name evidence="1" type="ORF">ORAREDHAP_LOCUS50079</name>
</gene>
<organism evidence="1 2">
    <name type="scientific">Prunus armeniaca</name>
    <name type="common">Apricot</name>
    <name type="synonym">Armeniaca vulgaris</name>
    <dbReference type="NCBI Taxonomy" id="36596"/>
    <lineage>
        <taxon>Eukaryota</taxon>
        <taxon>Viridiplantae</taxon>
        <taxon>Streptophyta</taxon>
        <taxon>Embryophyta</taxon>
        <taxon>Tracheophyta</taxon>
        <taxon>Spermatophyta</taxon>
        <taxon>Magnoliopsida</taxon>
        <taxon>eudicotyledons</taxon>
        <taxon>Gunneridae</taxon>
        <taxon>Pentapetalae</taxon>
        <taxon>rosids</taxon>
        <taxon>fabids</taxon>
        <taxon>Rosales</taxon>
        <taxon>Rosaceae</taxon>
        <taxon>Amygdaloideae</taxon>
        <taxon>Amygdaleae</taxon>
        <taxon>Prunus</taxon>
    </lineage>
</organism>
<name>A0A6J5Y905_PRUAR</name>
<dbReference type="AlphaFoldDB" id="A0A6J5Y905"/>